<name>A0ABM0JV62_APLCA</name>
<feature type="domain" description="C2H2-type" evidence="6">
    <location>
        <begin position="255"/>
        <end position="282"/>
    </location>
</feature>
<feature type="domain" description="C2H2-type" evidence="6">
    <location>
        <begin position="641"/>
        <end position="668"/>
    </location>
</feature>
<feature type="domain" description="C2H2-type" evidence="6">
    <location>
        <begin position="298"/>
        <end position="326"/>
    </location>
</feature>
<feature type="domain" description="C2H2-type" evidence="6">
    <location>
        <begin position="498"/>
        <end position="526"/>
    </location>
</feature>
<dbReference type="Proteomes" id="UP000694888">
    <property type="component" value="Unplaced"/>
</dbReference>
<dbReference type="Pfam" id="PF00096">
    <property type="entry name" value="zf-C2H2"/>
    <property type="match status" value="2"/>
</dbReference>
<evidence type="ECO:0000313" key="8">
    <source>
        <dbReference type="RefSeq" id="XP_005102263.1"/>
    </source>
</evidence>
<gene>
    <name evidence="8 9" type="primary">LOC101845251</name>
</gene>
<evidence type="ECO:0000256" key="1">
    <source>
        <dbReference type="ARBA" id="ARBA00022723"/>
    </source>
</evidence>
<dbReference type="SMART" id="SM00355">
    <property type="entry name" value="ZnF_C2H2"/>
    <property type="match status" value="16"/>
</dbReference>
<feature type="domain" description="C2H2-type" evidence="6">
    <location>
        <begin position="583"/>
        <end position="611"/>
    </location>
</feature>
<feature type="domain" description="C2H2-type" evidence="6">
    <location>
        <begin position="439"/>
        <end position="464"/>
    </location>
</feature>
<evidence type="ECO:0000256" key="2">
    <source>
        <dbReference type="ARBA" id="ARBA00022737"/>
    </source>
</evidence>
<feature type="domain" description="C2H2-type" evidence="6">
    <location>
        <begin position="226"/>
        <end position="254"/>
    </location>
</feature>
<evidence type="ECO:0000259" key="6">
    <source>
        <dbReference type="PROSITE" id="PS50157"/>
    </source>
</evidence>
<dbReference type="PANTHER" id="PTHR24403">
    <property type="entry name" value="ZINC FINGER PROTEIN"/>
    <property type="match status" value="1"/>
</dbReference>
<accession>A0ABM0JV62</accession>
<proteinExistence type="predicted"/>
<sequence length="699" mass="79738">MTEETMQYQIEVQEGSGNGEVIIIYNCDSEEITPELLANTLTELSKQAATQQTATKLPSENDQSQPQEYILSQDMADTSGQFELSLVDLPSVKVEEPGTQSVTIEGSQFQNEIFLETPLEVKDERLDEAVGLETGLSNSVTEQIQILGGLKPELEPAFEGQATNTLTHFLVGEEAKEQQFVGTDEEANATQSCDNSTNDKRYDVLPSTTSENESAPLEVKEEPVLYSCHHCDYFSRVELEVQRHLKNEHNEEEPFRCSICHKTFKVELSLQIHSLMHGGSADSPTPDIDFGFNVKKIYTCPLCDFEYKSKIKITNHVKKEHKGETVYRCSKCPYACLTSEELKSHETSPKHDDEMKTLCPQCGISCKNIRRHIKIAHNNSRPYLCTDCGFRAKSITNLNAHTVIHSEVKEVKCSLCDYRCHTKNQLDRHMVRHSSVKKFKCSFPDCAFACKTQGSLKRHTQIHTSGIKYACPICDYYARDRADLKKHKISQHPRNVSYDCKECGMSFERVAELKKHSLAIHRSNKICFCAYCDYSCETPQELRDHMQIHYGKYSFICNVCGYTCRLKSLYKRHMARHNKDKKFACPTCNYACAEKADLQKHLTSKHSQEKPYACPHCNYKCKFQARLNNHIAYVHSDLKPYFCKLCPYTGKSAENLRKHLGTHSGLVKTIQCVLCDYATAEKAKLKRHMQVHIKRAVFQ</sequence>
<evidence type="ECO:0000256" key="3">
    <source>
        <dbReference type="ARBA" id="ARBA00022771"/>
    </source>
</evidence>
<evidence type="ECO:0000256" key="4">
    <source>
        <dbReference type="ARBA" id="ARBA00022833"/>
    </source>
</evidence>
<dbReference type="GeneID" id="101845251"/>
<dbReference type="InterPro" id="IPR036236">
    <property type="entry name" value="Znf_C2H2_sf"/>
</dbReference>
<evidence type="ECO:0000313" key="7">
    <source>
        <dbReference type="Proteomes" id="UP000694888"/>
    </source>
</evidence>
<reference evidence="8 9" key="1">
    <citation type="submission" date="2025-05" db="UniProtKB">
        <authorList>
            <consortium name="RefSeq"/>
        </authorList>
    </citation>
    <scope>IDENTIFICATION</scope>
</reference>
<keyword evidence="1" id="KW-0479">Metal-binding</keyword>
<feature type="domain" description="C2H2-type" evidence="6">
    <location>
        <begin position="555"/>
        <end position="582"/>
    </location>
</feature>
<dbReference type="RefSeq" id="XP_035826650.1">
    <property type="nucleotide sequence ID" value="XM_035970757.1"/>
</dbReference>
<keyword evidence="3 5" id="KW-0863">Zinc-finger</keyword>
<dbReference type="RefSeq" id="XP_005102263.1">
    <property type="nucleotide sequence ID" value="XM_005102206.3"/>
</dbReference>
<dbReference type="PANTHER" id="PTHR24403:SF67">
    <property type="entry name" value="FI01116P-RELATED"/>
    <property type="match status" value="1"/>
</dbReference>
<keyword evidence="2" id="KW-0677">Repeat</keyword>
<dbReference type="PROSITE" id="PS00028">
    <property type="entry name" value="ZINC_FINGER_C2H2_1"/>
    <property type="match status" value="10"/>
</dbReference>
<dbReference type="SUPFAM" id="SSF57667">
    <property type="entry name" value="beta-beta-alpha zinc fingers"/>
    <property type="match status" value="8"/>
</dbReference>
<keyword evidence="4" id="KW-0862">Zinc</keyword>
<protein>
    <submittedName>
        <fullName evidence="8 9">Oocyte zinc finger protein XlCOF6</fullName>
    </submittedName>
</protein>
<feature type="domain" description="C2H2-type" evidence="6">
    <location>
        <begin position="383"/>
        <end position="410"/>
    </location>
</feature>
<evidence type="ECO:0000256" key="5">
    <source>
        <dbReference type="PROSITE-ProRule" id="PRU00042"/>
    </source>
</evidence>
<feature type="domain" description="C2H2-type" evidence="6">
    <location>
        <begin position="612"/>
        <end position="640"/>
    </location>
</feature>
<dbReference type="InterPro" id="IPR013087">
    <property type="entry name" value="Znf_C2H2_type"/>
</dbReference>
<keyword evidence="7" id="KW-1185">Reference proteome</keyword>
<evidence type="ECO:0000313" key="9">
    <source>
        <dbReference type="RefSeq" id="XP_035826650.1"/>
    </source>
</evidence>
<dbReference type="PROSITE" id="PS50157">
    <property type="entry name" value="ZINC_FINGER_C2H2_2"/>
    <property type="match status" value="10"/>
</dbReference>
<organism evidence="7 8">
    <name type="scientific">Aplysia californica</name>
    <name type="common">California sea hare</name>
    <dbReference type="NCBI Taxonomy" id="6500"/>
    <lineage>
        <taxon>Eukaryota</taxon>
        <taxon>Metazoa</taxon>
        <taxon>Spiralia</taxon>
        <taxon>Lophotrochozoa</taxon>
        <taxon>Mollusca</taxon>
        <taxon>Gastropoda</taxon>
        <taxon>Heterobranchia</taxon>
        <taxon>Euthyneura</taxon>
        <taxon>Tectipleura</taxon>
        <taxon>Aplysiida</taxon>
        <taxon>Aplysioidea</taxon>
        <taxon>Aplysiidae</taxon>
        <taxon>Aplysia</taxon>
    </lineage>
</organism>
<dbReference type="InterPro" id="IPR050688">
    <property type="entry name" value="Zinc_finger/UBP_domain"/>
</dbReference>
<dbReference type="Gene3D" id="3.30.160.60">
    <property type="entry name" value="Classic Zinc Finger"/>
    <property type="match status" value="8"/>
</dbReference>